<evidence type="ECO:0000313" key="2">
    <source>
        <dbReference type="EMBL" id="RPD39175.1"/>
    </source>
</evidence>
<organism evidence="2 3">
    <name type="scientific">Chitinophaga barathri</name>
    <dbReference type="NCBI Taxonomy" id="1647451"/>
    <lineage>
        <taxon>Bacteria</taxon>
        <taxon>Pseudomonadati</taxon>
        <taxon>Bacteroidota</taxon>
        <taxon>Chitinophagia</taxon>
        <taxon>Chitinophagales</taxon>
        <taxon>Chitinophagaceae</taxon>
        <taxon>Chitinophaga</taxon>
    </lineage>
</organism>
<evidence type="ECO:0000313" key="3">
    <source>
        <dbReference type="Proteomes" id="UP000279089"/>
    </source>
</evidence>
<dbReference type="RefSeq" id="WP_120518324.1">
    <property type="nucleotide sequence ID" value="NZ_QXZY01000012.1"/>
</dbReference>
<dbReference type="Proteomes" id="UP000279089">
    <property type="component" value="Unassembled WGS sequence"/>
</dbReference>
<dbReference type="InterPro" id="IPR036390">
    <property type="entry name" value="WH_DNA-bd_sf"/>
</dbReference>
<accession>A0A3N4M7J0</accession>
<proteinExistence type="predicted"/>
<dbReference type="SUPFAM" id="SSF46785">
    <property type="entry name" value="Winged helix' DNA-binding domain"/>
    <property type="match status" value="1"/>
</dbReference>
<dbReference type="GO" id="GO:0006355">
    <property type="term" value="P:regulation of DNA-templated transcription"/>
    <property type="evidence" value="ECO:0007669"/>
    <property type="project" value="UniProtKB-ARBA"/>
</dbReference>
<feature type="compositionally biased region" description="Basic and acidic residues" evidence="1">
    <location>
        <begin position="190"/>
        <end position="204"/>
    </location>
</feature>
<dbReference type="CDD" id="cd00090">
    <property type="entry name" value="HTH_ARSR"/>
    <property type="match status" value="1"/>
</dbReference>
<comment type="caution">
    <text evidence="2">The sequence shown here is derived from an EMBL/GenBank/DDBJ whole genome shotgun (WGS) entry which is preliminary data.</text>
</comment>
<dbReference type="EMBL" id="RMBX01000012">
    <property type="protein sequence ID" value="RPD39175.1"/>
    <property type="molecule type" value="Genomic_DNA"/>
</dbReference>
<reference evidence="3" key="1">
    <citation type="submission" date="2018-11" db="EMBL/GenBank/DDBJ databases">
        <title>Chitinophaga lutea sp.nov., isolate from arsenic contaminated soil.</title>
        <authorList>
            <person name="Zong Y."/>
        </authorList>
    </citation>
    <scope>NUCLEOTIDE SEQUENCE [LARGE SCALE GENOMIC DNA]</scope>
    <source>
        <strain evidence="3">YLT18</strain>
    </source>
</reference>
<dbReference type="InterPro" id="IPR036388">
    <property type="entry name" value="WH-like_DNA-bd_sf"/>
</dbReference>
<dbReference type="Pfam" id="PF12840">
    <property type="entry name" value="HTH_20"/>
    <property type="match status" value="1"/>
</dbReference>
<dbReference type="AlphaFoldDB" id="A0A3N4M7J0"/>
<sequence>MKAQNLIQDTQTAAAMMHPLRMRILEQLREPNSAAGLARLLDMPRQQLNYHLRELEKNELVELVEEKRKGNCTERIVRATSRSYMVLLNTAAPVDSDEIGDKFSSTYLLQSAGHMMQDVATMQAGAHKARKKLATFTLETEVRFEDPSALHAFADEVAQTIARLAMKYHQPENAHARPYQFHLFSHPTIKKQDHEKRNESGPRH</sequence>
<name>A0A3N4M7J0_9BACT</name>
<dbReference type="OrthoDB" id="1691727at2"/>
<dbReference type="Gene3D" id="1.10.10.10">
    <property type="entry name" value="Winged helix-like DNA-binding domain superfamily/Winged helix DNA-binding domain"/>
    <property type="match status" value="1"/>
</dbReference>
<evidence type="ECO:0000256" key="1">
    <source>
        <dbReference type="SAM" id="MobiDB-lite"/>
    </source>
</evidence>
<keyword evidence="3" id="KW-1185">Reference proteome</keyword>
<dbReference type="InterPro" id="IPR011991">
    <property type="entry name" value="ArsR-like_HTH"/>
</dbReference>
<feature type="region of interest" description="Disordered" evidence="1">
    <location>
        <begin position="185"/>
        <end position="204"/>
    </location>
</feature>
<protein>
    <submittedName>
        <fullName evidence="2">ArsR family transcriptional regulator</fullName>
    </submittedName>
</protein>
<gene>
    <name evidence="2" type="ORF">EG028_21425</name>
</gene>